<evidence type="ECO:0000256" key="1">
    <source>
        <dbReference type="SAM" id="MobiDB-lite"/>
    </source>
</evidence>
<organism evidence="2 3">
    <name type="scientific">Symbiodinium microadriaticum</name>
    <name type="common">Dinoflagellate</name>
    <name type="synonym">Zooxanthella microadriatica</name>
    <dbReference type="NCBI Taxonomy" id="2951"/>
    <lineage>
        <taxon>Eukaryota</taxon>
        <taxon>Sar</taxon>
        <taxon>Alveolata</taxon>
        <taxon>Dinophyceae</taxon>
        <taxon>Suessiales</taxon>
        <taxon>Symbiodiniaceae</taxon>
        <taxon>Symbiodinium</taxon>
    </lineage>
</organism>
<protein>
    <recommendedName>
        <fullName evidence="4">RNase H type-1 domain-containing protein</fullName>
    </recommendedName>
</protein>
<reference evidence="2 3" key="1">
    <citation type="submission" date="2016-02" db="EMBL/GenBank/DDBJ databases">
        <title>Genome analysis of coral dinoflagellate symbionts highlights evolutionary adaptations to a symbiotic lifestyle.</title>
        <authorList>
            <person name="Aranda M."/>
            <person name="Li Y."/>
            <person name="Liew Y.J."/>
            <person name="Baumgarten S."/>
            <person name="Simakov O."/>
            <person name="Wilson M."/>
            <person name="Piel J."/>
            <person name="Ashoor H."/>
            <person name="Bougouffa S."/>
            <person name="Bajic V.B."/>
            <person name="Ryu T."/>
            <person name="Ravasi T."/>
            <person name="Bayer T."/>
            <person name="Micklem G."/>
            <person name="Kim H."/>
            <person name="Bhak J."/>
            <person name="Lajeunesse T.C."/>
            <person name="Voolstra C.R."/>
        </authorList>
    </citation>
    <scope>NUCLEOTIDE SEQUENCE [LARGE SCALE GENOMIC DNA]</scope>
    <source>
        <strain evidence="2 3">CCMP2467</strain>
    </source>
</reference>
<evidence type="ECO:0000313" key="2">
    <source>
        <dbReference type="EMBL" id="OLP94450.1"/>
    </source>
</evidence>
<evidence type="ECO:0000313" key="3">
    <source>
        <dbReference type="Proteomes" id="UP000186817"/>
    </source>
</evidence>
<dbReference type="AlphaFoldDB" id="A0A1Q9DH63"/>
<evidence type="ECO:0008006" key="4">
    <source>
        <dbReference type="Google" id="ProtNLM"/>
    </source>
</evidence>
<sequence length="143" mass="15717">MTLTAQQETHSLFLLLKERFGEVHEDDLAAMLVESDHPIYSVELYAVWAALTLWSDLLRDTYTVVYVDNTAAQAALVKGSSGVDTGDQIIQGVGEFEASLVCRPWFSWVPTHSNPADPPSRGATEALRSTGASGSTFRKRMLQ</sequence>
<keyword evidence="3" id="KW-1185">Reference proteome</keyword>
<proteinExistence type="predicted"/>
<dbReference type="EMBL" id="LSRX01000541">
    <property type="protein sequence ID" value="OLP94450.1"/>
    <property type="molecule type" value="Genomic_DNA"/>
</dbReference>
<accession>A0A1Q9DH63</accession>
<comment type="caution">
    <text evidence="2">The sequence shown here is derived from an EMBL/GenBank/DDBJ whole genome shotgun (WGS) entry which is preliminary data.</text>
</comment>
<gene>
    <name evidence="2" type="ORF">AK812_SmicGene23534</name>
</gene>
<dbReference type="Proteomes" id="UP000186817">
    <property type="component" value="Unassembled WGS sequence"/>
</dbReference>
<feature type="region of interest" description="Disordered" evidence="1">
    <location>
        <begin position="113"/>
        <end position="143"/>
    </location>
</feature>
<name>A0A1Q9DH63_SYMMI</name>